<feature type="region of interest" description="Disordered" evidence="2">
    <location>
        <begin position="619"/>
        <end position="717"/>
    </location>
</feature>
<dbReference type="SUPFAM" id="SSF48371">
    <property type="entry name" value="ARM repeat"/>
    <property type="match status" value="1"/>
</dbReference>
<dbReference type="GO" id="GO:0005634">
    <property type="term" value="C:nucleus"/>
    <property type="evidence" value="ECO:0007669"/>
    <property type="project" value="TreeGrafter"/>
</dbReference>
<feature type="compositionally biased region" description="Low complexity" evidence="2">
    <location>
        <begin position="26"/>
        <end position="43"/>
    </location>
</feature>
<feature type="compositionally biased region" description="Basic residues" evidence="2">
    <location>
        <begin position="52"/>
        <end position="61"/>
    </location>
</feature>
<dbReference type="InterPro" id="IPR040155">
    <property type="entry name" value="CEBPZ/Mak21-like"/>
</dbReference>
<gene>
    <name evidence="4" type="ORF">O6P43_018449</name>
</gene>
<feature type="compositionally biased region" description="Polar residues" evidence="2">
    <location>
        <begin position="1"/>
        <end position="17"/>
    </location>
</feature>
<feature type="compositionally biased region" description="Acidic residues" evidence="2">
    <location>
        <begin position="668"/>
        <end position="677"/>
    </location>
</feature>
<dbReference type="PANTHER" id="PTHR12048">
    <property type="entry name" value="CCAAT-BINDING FACTOR-RELATED"/>
    <property type="match status" value="1"/>
</dbReference>
<dbReference type="KEGG" id="qsa:O6P43_018449"/>
<feature type="region of interest" description="Disordered" evidence="2">
    <location>
        <begin position="837"/>
        <end position="868"/>
    </location>
</feature>
<evidence type="ECO:0000313" key="4">
    <source>
        <dbReference type="EMBL" id="KAJ7963337.1"/>
    </source>
</evidence>
<feature type="compositionally biased region" description="Basic residues" evidence="2">
    <location>
        <begin position="1008"/>
        <end position="1022"/>
    </location>
</feature>
<feature type="compositionally biased region" description="Basic and acidic residues" evidence="2">
    <location>
        <begin position="993"/>
        <end position="1007"/>
    </location>
</feature>
<evidence type="ECO:0000256" key="1">
    <source>
        <dbReference type="ARBA" id="ARBA00007797"/>
    </source>
</evidence>
<feature type="domain" description="CCAAT-binding factor" evidence="3">
    <location>
        <begin position="506"/>
        <end position="748"/>
    </location>
</feature>
<feature type="region of interest" description="Disordered" evidence="2">
    <location>
        <begin position="1"/>
        <end position="104"/>
    </location>
</feature>
<feature type="compositionally biased region" description="Basic and acidic residues" evidence="2">
    <location>
        <begin position="678"/>
        <end position="698"/>
    </location>
</feature>
<keyword evidence="5" id="KW-1185">Reference proteome</keyword>
<dbReference type="Proteomes" id="UP001163823">
    <property type="component" value="Chromosome 7"/>
</dbReference>
<sequence>MTSANQNPKKSSKNPQDMQVLKSDIASFASSLGLSSSQPSSGFNDVDFRKTGSLKHKKPTRERKTAKEPKPEDTQKPKDKNLDNGNVNHQKPKPKPPVLSLDDGGNKARGFDKFRNLPKLPLIKANAVGVWYVDAAELEKKVIGEGKRVGLENVEEWKSFVEKKKEMGERLMAQFVKDYESSRGQSGDIKMLITTQRSGTAADKVSAFSVMVGDNPMANLRSLDSLLGMVTSKVGKRHALTGFEALKELFVSSLLPDRKLKNLIQRPLNHLPETKDGNSLLLFWYWEECLKQRYERFIVALEEASRDMLPILKHKALKTIYVLLKSKSEQERKLLTALVNKLGDPENKGASNADFHLSNLLSDHPNMKAVVVDEVDSFLFRPHLGLRAKYHAVNFLSQIRLAHRGDGPKVAKRLIDVYFALFKVLINEAGSKQKIGKGSKATTLNRKAEDSSESHIELDSRLLSALLTGVNRAFPFVSSNEADDIIEVQTPMLFQLVHSKNFNVGVQALMLLDKISSKNQIVSDRFYRALYSKLLLPAAMNTSKAEMFIGLLLRAMKSDVNLKRAAAFSKRLLQIALQQPPQYACGCLFLLSEVLKARPPLWNMVLQNESADDEIEHFEDVTEETDKEPGSASKKQGNDVIVVQNAGDAKSDSDSSEDEVEPPASISEGDDSDESEDLVLRDETVLEESKTVSDHDGKQPQVSSKQSLLPGGYDPRHREPSYCNADRVSWWELMLLASHAHPSVATMANTLLSGANIVYNGNPLNDLSLTAFLDKFMEKKPKASTWHGGSQIEPAKKLDINNHLIGSEILSLADTDVPPEDFVFHKFYVNKMDSSKKPKKKKKKRPADEEAAEELFAGDGDDESDNEEIEDMLDSANRSLEADGDYDYDDLDKVANEDDEDLVNDVSDAEMEVLSDIEEGEDFDAAIDDNSSDGNDNVDIGDIDDDSDDNVDIGDIDDDSDDNDEDEDGHGRRKRKQRASGKTGTSPFASFEDYEHLLKDDTHTEKKSSKKQHKSKKRKKSS</sequence>
<feature type="compositionally biased region" description="Acidic residues" evidence="2">
    <location>
        <begin position="918"/>
        <end position="931"/>
    </location>
</feature>
<accession>A0AAD7LSG3</accession>
<dbReference type="AlphaFoldDB" id="A0AAD7LSG3"/>
<evidence type="ECO:0000313" key="5">
    <source>
        <dbReference type="Proteomes" id="UP001163823"/>
    </source>
</evidence>
<protein>
    <submittedName>
        <fullName evidence="4">CCAAT/enhancer-binding protein zeta</fullName>
    </submittedName>
</protein>
<feature type="compositionally biased region" description="Acidic residues" evidence="2">
    <location>
        <begin position="939"/>
        <end position="968"/>
    </location>
</feature>
<comment type="similarity">
    <text evidence="1">Belongs to the CBF/MAK21 family.</text>
</comment>
<reference evidence="4" key="1">
    <citation type="journal article" date="2023" name="Science">
        <title>Elucidation of the pathway for biosynthesis of saponin adjuvants from the soapbark tree.</title>
        <authorList>
            <person name="Reed J."/>
            <person name="Orme A."/>
            <person name="El-Demerdash A."/>
            <person name="Owen C."/>
            <person name="Martin L.B.B."/>
            <person name="Misra R.C."/>
            <person name="Kikuchi S."/>
            <person name="Rejzek M."/>
            <person name="Martin A.C."/>
            <person name="Harkess A."/>
            <person name="Leebens-Mack J."/>
            <person name="Louveau T."/>
            <person name="Stephenson M.J."/>
            <person name="Osbourn A."/>
        </authorList>
    </citation>
    <scope>NUCLEOTIDE SEQUENCE</scope>
    <source>
        <strain evidence="4">S10</strain>
    </source>
</reference>
<dbReference type="Pfam" id="PF03914">
    <property type="entry name" value="CBF"/>
    <property type="match status" value="1"/>
</dbReference>
<comment type="caution">
    <text evidence="4">The sequence shown here is derived from an EMBL/GenBank/DDBJ whole genome shotgun (WGS) entry which is preliminary data.</text>
</comment>
<feature type="compositionally biased region" description="Basic and acidic residues" evidence="2">
    <location>
        <begin position="62"/>
        <end position="82"/>
    </location>
</feature>
<dbReference type="EMBL" id="JARAOO010000007">
    <property type="protein sequence ID" value="KAJ7963337.1"/>
    <property type="molecule type" value="Genomic_DNA"/>
</dbReference>
<organism evidence="4 5">
    <name type="scientific">Quillaja saponaria</name>
    <name type="common">Soap bark tree</name>
    <dbReference type="NCBI Taxonomy" id="32244"/>
    <lineage>
        <taxon>Eukaryota</taxon>
        <taxon>Viridiplantae</taxon>
        <taxon>Streptophyta</taxon>
        <taxon>Embryophyta</taxon>
        <taxon>Tracheophyta</taxon>
        <taxon>Spermatophyta</taxon>
        <taxon>Magnoliopsida</taxon>
        <taxon>eudicotyledons</taxon>
        <taxon>Gunneridae</taxon>
        <taxon>Pentapetalae</taxon>
        <taxon>rosids</taxon>
        <taxon>fabids</taxon>
        <taxon>Fabales</taxon>
        <taxon>Quillajaceae</taxon>
        <taxon>Quillaja</taxon>
    </lineage>
</organism>
<dbReference type="InterPro" id="IPR016024">
    <property type="entry name" value="ARM-type_fold"/>
</dbReference>
<proteinExistence type="inferred from homology"/>
<name>A0AAD7LSG3_QUISA</name>
<dbReference type="PANTHER" id="PTHR12048:SF0">
    <property type="entry name" value="CCAAT_ENHANCER-BINDING PROTEIN ZETA"/>
    <property type="match status" value="1"/>
</dbReference>
<feature type="region of interest" description="Disordered" evidence="2">
    <location>
        <begin position="918"/>
        <end position="1022"/>
    </location>
</feature>
<dbReference type="InterPro" id="IPR005612">
    <property type="entry name" value="CCAAT-binding_factor"/>
</dbReference>
<feature type="compositionally biased region" description="Acidic residues" evidence="2">
    <location>
        <begin position="859"/>
        <end position="868"/>
    </location>
</feature>
<evidence type="ECO:0000259" key="3">
    <source>
        <dbReference type="Pfam" id="PF03914"/>
    </source>
</evidence>
<evidence type="ECO:0000256" key="2">
    <source>
        <dbReference type="SAM" id="MobiDB-lite"/>
    </source>
</evidence>